<keyword evidence="3" id="KW-0813">Transport</keyword>
<keyword evidence="6" id="KW-0066">ATP synthesis</keyword>
<dbReference type="NCBIfam" id="NF004871">
    <property type="entry name" value="PRK06228.1"/>
    <property type="match status" value="1"/>
</dbReference>
<evidence type="ECO:0000256" key="7">
    <source>
        <dbReference type="SAM" id="Coils"/>
    </source>
</evidence>
<dbReference type="InterPro" id="IPR036771">
    <property type="entry name" value="ATPsynth_dsu/esu_N"/>
</dbReference>
<dbReference type="SUPFAM" id="SSF51344">
    <property type="entry name" value="Epsilon subunit of F1F0-ATP synthase N-terminal domain"/>
    <property type="match status" value="1"/>
</dbReference>
<keyword evidence="7" id="KW-0175">Coiled coil</keyword>
<comment type="subcellular location">
    <subcellularLocation>
        <location evidence="1">Endomembrane system</location>
        <topology evidence="1">Peripheral membrane protein</topology>
    </subcellularLocation>
</comment>
<evidence type="ECO:0000259" key="8">
    <source>
        <dbReference type="Pfam" id="PF02823"/>
    </source>
</evidence>
<evidence type="ECO:0000256" key="4">
    <source>
        <dbReference type="ARBA" id="ARBA00023065"/>
    </source>
</evidence>
<evidence type="ECO:0000313" key="10">
    <source>
        <dbReference type="Proteomes" id="UP000017127"/>
    </source>
</evidence>
<organism evidence="9 10">
    <name type="scientific">Lyngbya aestuarii BL J</name>
    <dbReference type="NCBI Taxonomy" id="1348334"/>
    <lineage>
        <taxon>Bacteria</taxon>
        <taxon>Bacillati</taxon>
        <taxon>Cyanobacteriota</taxon>
        <taxon>Cyanophyceae</taxon>
        <taxon>Oscillatoriophycideae</taxon>
        <taxon>Oscillatoriales</taxon>
        <taxon>Microcoleaceae</taxon>
        <taxon>Lyngbya</taxon>
    </lineage>
</organism>
<dbReference type="CDD" id="cd12152">
    <property type="entry name" value="F1-ATPase_delta"/>
    <property type="match status" value="1"/>
</dbReference>
<keyword evidence="6" id="KW-0139">CF(1)</keyword>
<protein>
    <submittedName>
        <fullName evidence="9">ATP synthase, Delta/Epsilon chain, beta-sandwich domain protein</fullName>
    </submittedName>
</protein>
<feature type="coiled-coil region" evidence="7">
    <location>
        <begin position="85"/>
        <end position="112"/>
    </location>
</feature>
<evidence type="ECO:0000256" key="2">
    <source>
        <dbReference type="ARBA" id="ARBA00005712"/>
    </source>
</evidence>
<dbReference type="InterPro" id="IPR001469">
    <property type="entry name" value="ATP_synth_F1_dsu/esu"/>
</dbReference>
<keyword evidence="5" id="KW-0472">Membrane</keyword>
<dbReference type="GO" id="GO:0045259">
    <property type="term" value="C:proton-transporting ATP synthase complex"/>
    <property type="evidence" value="ECO:0007669"/>
    <property type="project" value="UniProtKB-KW"/>
</dbReference>
<sequence length="129" mass="14276">MRLTILLPIKILLEETVDKVTAEAENGSFVLLPNHIDFVTAIVPGILSFESQKGERFVAVDRGILVKCGGEGFVSLRQAILGENLDSLQQTVNEEYRRLDDKEKQARSAEAQLEAGFIRGFIKSGGSQW</sequence>
<dbReference type="InterPro" id="IPR020546">
    <property type="entry name" value="ATP_synth_F1_dsu/esu_N"/>
</dbReference>
<evidence type="ECO:0000256" key="3">
    <source>
        <dbReference type="ARBA" id="ARBA00022448"/>
    </source>
</evidence>
<proteinExistence type="inferred from homology"/>
<dbReference type="RefSeq" id="WP_023064251.1">
    <property type="nucleotide sequence ID" value="NZ_AUZM01000002.1"/>
</dbReference>
<evidence type="ECO:0000313" key="9">
    <source>
        <dbReference type="EMBL" id="ERT09754.1"/>
    </source>
</evidence>
<comment type="caution">
    <text evidence="9">The sequence shown here is derived from an EMBL/GenBank/DDBJ whole genome shotgun (WGS) entry which is preliminary data.</text>
</comment>
<dbReference type="Gene3D" id="2.60.15.10">
    <property type="entry name" value="F0F1 ATP synthase delta/epsilon subunit, N-terminal"/>
    <property type="match status" value="1"/>
</dbReference>
<keyword evidence="10" id="KW-1185">Reference proteome</keyword>
<evidence type="ECO:0000256" key="6">
    <source>
        <dbReference type="ARBA" id="ARBA00023196"/>
    </source>
</evidence>
<dbReference type="GO" id="GO:0012505">
    <property type="term" value="C:endomembrane system"/>
    <property type="evidence" value="ECO:0007669"/>
    <property type="project" value="UniProtKB-SubCell"/>
</dbReference>
<evidence type="ECO:0000256" key="1">
    <source>
        <dbReference type="ARBA" id="ARBA00004184"/>
    </source>
</evidence>
<name>U7QP45_9CYAN</name>
<dbReference type="OrthoDB" id="9804110at2"/>
<dbReference type="NCBIfam" id="TIGR03166">
    <property type="entry name" value="alt_F1F0_F1_eps"/>
    <property type="match status" value="1"/>
</dbReference>
<comment type="similarity">
    <text evidence="2">Belongs to the ATPase epsilon chain family.</text>
</comment>
<evidence type="ECO:0000256" key="5">
    <source>
        <dbReference type="ARBA" id="ARBA00023136"/>
    </source>
</evidence>
<dbReference type="InterPro" id="IPR024037">
    <property type="entry name" value="Alt_ATP_synth_F1_esu"/>
</dbReference>
<dbReference type="AlphaFoldDB" id="U7QP45"/>
<dbReference type="Proteomes" id="UP000017127">
    <property type="component" value="Unassembled WGS sequence"/>
</dbReference>
<dbReference type="GO" id="GO:0046933">
    <property type="term" value="F:proton-transporting ATP synthase activity, rotational mechanism"/>
    <property type="evidence" value="ECO:0007669"/>
    <property type="project" value="InterPro"/>
</dbReference>
<feature type="domain" description="ATP synthase F1 complex delta/epsilon subunit N-terminal" evidence="8">
    <location>
        <begin position="1"/>
        <end position="66"/>
    </location>
</feature>
<keyword evidence="4" id="KW-0406">Ion transport</keyword>
<gene>
    <name evidence="9" type="ORF">M595_0393</name>
</gene>
<dbReference type="EMBL" id="AUZM01000002">
    <property type="protein sequence ID" value="ERT09754.1"/>
    <property type="molecule type" value="Genomic_DNA"/>
</dbReference>
<reference evidence="9 10" key="1">
    <citation type="journal article" date="2013" name="Front. Microbiol.">
        <title>Comparative genomic analyses of the cyanobacterium, Lyngbya aestuarii BL J, a powerful hydrogen producer.</title>
        <authorList>
            <person name="Kothari A."/>
            <person name="Vaughn M."/>
            <person name="Garcia-Pichel F."/>
        </authorList>
    </citation>
    <scope>NUCLEOTIDE SEQUENCE [LARGE SCALE GENOMIC DNA]</scope>
    <source>
        <strain evidence="9 10">BL J</strain>
    </source>
</reference>
<dbReference type="Pfam" id="PF02823">
    <property type="entry name" value="ATP-synt_DE_N"/>
    <property type="match status" value="1"/>
</dbReference>
<accession>U7QP45</accession>